<accession>A0ABX8GJU1</accession>
<evidence type="ECO:0000313" key="2">
    <source>
        <dbReference type="Proteomes" id="UP000679335"/>
    </source>
</evidence>
<protein>
    <submittedName>
        <fullName evidence="1">Uncharacterized protein</fullName>
    </submittedName>
</protein>
<dbReference type="EMBL" id="CP076023">
    <property type="protein sequence ID" value="QWC16142.1"/>
    <property type="molecule type" value="Genomic_DNA"/>
</dbReference>
<keyword evidence="2" id="KW-1185">Reference proteome</keyword>
<reference evidence="1 2" key="1">
    <citation type="submission" date="2021-05" db="EMBL/GenBank/DDBJ databases">
        <title>Novel species in genus Cellulomonas.</title>
        <authorList>
            <person name="Zhang G."/>
        </authorList>
    </citation>
    <scope>NUCLEOTIDE SEQUENCE [LARGE SCALE GENOMIC DNA]</scope>
    <source>
        <strain evidence="2">zg-ZUI157</strain>
    </source>
</reference>
<evidence type="ECO:0000313" key="1">
    <source>
        <dbReference type="EMBL" id="QWC16142.1"/>
    </source>
</evidence>
<sequence length="295" mass="32074">MAPRSFTSHDTEPLDREAAQKRVEVLRSTLPTGTQIRLIEPSKGVDLTYLVRAVGDRSRASALLAEVVDVVRAGDERWAVDLSVHATDDDTSPCTTFTLPDDALPALDLLLAAHDDLYAALPTQTIGLDAADGTFTISDVPRDTALATARLAARWWESLLQRAEGRWRDSSLCVAVGGASGTEGVHAEISYDATIEREPDPMGYRRSDNGSRKVSDAVWTARVVAAWDENLPVLEAMLRLPVPIDHEVDLSLADDSLRPQLSVCHHETYEDDDVTAEALVAIIRSEVPGTRLTVG</sequence>
<dbReference type="Proteomes" id="UP000679335">
    <property type="component" value="Chromosome"/>
</dbReference>
<gene>
    <name evidence="1" type="ORF">KKR89_00185</name>
</gene>
<name>A0ABX8GJU1_9CELL</name>
<dbReference type="RefSeq" id="WP_208196706.1">
    <property type="nucleotide sequence ID" value="NZ_CP076023.1"/>
</dbReference>
<organism evidence="1 2">
    <name type="scientific">Cellulomonas dongxiuzhuiae</name>
    <dbReference type="NCBI Taxonomy" id="2819979"/>
    <lineage>
        <taxon>Bacteria</taxon>
        <taxon>Bacillati</taxon>
        <taxon>Actinomycetota</taxon>
        <taxon>Actinomycetes</taxon>
        <taxon>Micrococcales</taxon>
        <taxon>Cellulomonadaceae</taxon>
        <taxon>Cellulomonas</taxon>
    </lineage>
</organism>
<proteinExistence type="predicted"/>